<organism evidence="2 3">
    <name type="scientific">Liparis tanakae</name>
    <name type="common">Tanaka's snailfish</name>
    <dbReference type="NCBI Taxonomy" id="230148"/>
    <lineage>
        <taxon>Eukaryota</taxon>
        <taxon>Metazoa</taxon>
        <taxon>Chordata</taxon>
        <taxon>Craniata</taxon>
        <taxon>Vertebrata</taxon>
        <taxon>Euteleostomi</taxon>
        <taxon>Actinopterygii</taxon>
        <taxon>Neopterygii</taxon>
        <taxon>Teleostei</taxon>
        <taxon>Neoteleostei</taxon>
        <taxon>Acanthomorphata</taxon>
        <taxon>Eupercaria</taxon>
        <taxon>Perciformes</taxon>
        <taxon>Cottioidei</taxon>
        <taxon>Cottales</taxon>
        <taxon>Liparidae</taxon>
        <taxon>Liparis</taxon>
    </lineage>
</organism>
<keyword evidence="1" id="KW-0732">Signal</keyword>
<sequence length="123" mass="13025">MTGEQLMSATPALAAAASLSFLPLGSCETVPLPFEPFQTAVAYATRHTAQSPRRTGSGGARCVNNHFGRTATFRVPPQFEAMKRSTGLKRKCTRGEAGVGCGVCVFDSPETYMRPPCTVPACP</sequence>
<dbReference type="AlphaFoldDB" id="A0A4Z2G1L4"/>
<evidence type="ECO:0000313" key="3">
    <source>
        <dbReference type="Proteomes" id="UP000314294"/>
    </source>
</evidence>
<accession>A0A4Z2G1L4</accession>
<proteinExistence type="predicted"/>
<evidence type="ECO:0008006" key="4">
    <source>
        <dbReference type="Google" id="ProtNLM"/>
    </source>
</evidence>
<evidence type="ECO:0000313" key="2">
    <source>
        <dbReference type="EMBL" id="TNN47161.1"/>
    </source>
</evidence>
<comment type="caution">
    <text evidence="2">The sequence shown here is derived from an EMBL/GenBank/DDBJ whole genome shotgun (WGS) entry which is preliminary data.</text>
</comment>
<protein>
    <recommendedName>
        <fullName evidence="4">Secreted protein</fullName>
    </recommendedName>
</protein>
<gene>
    <name evidence="2" type="ORF">EYF80_042665</name>
</gene>
<dbReference type="EMBL" id="SRLO01000756">
    <property type="protein sequence ID" value="TNN47161.1"/>
    <property type="molecule type" value="Genomic_DNA"/>
</dbReference>
<feature type="chain" id="PRO_5021334871" description="Secreted protein" evidence="1">
    <location>
        <begin position="28"/>
        <end position="123"/>
    </location>
</feature>
<keyword evidence="3" id="KW-1185">Reference proteome</keyword>
<reference evidence="2 3" key="1">
    <citation type="submission" date="2019-03" db="EMBL/GenBank/DDBJ databases">
        <title>First draft genome of Liparis tanakae, snailfish: a comprehensive survey of snailfish specific genes.</title>
        <authorList>
            <person name="Kim W."/>
            <person name="Song I."/>
            <person name="Jeong J.-H."/>
            <person name="Kim D."/>
            <person name="Kim S."/>
            <person name="Ryu S."/>
            <person name="Song J.Y."/>
            <person name="Lee S.K."/>
        </authorList>
    </citation>
    <scope>NUCLEOTIDE SEQUENCE [LARGE SCALE GENOMIC DNA]</scope>
    <source>
        <tissue evidence="2">Muscle</tissue>
    </source>
</reference>
<dbReference type="Proteomes" id="UP000314294">
    <property type="component" value="Unassembled WGS sequence"/>
</dbReference>
<feature type="signal peptide" evidence="1">
    <location>
        <begin position="1"/>
        <end position="27"/>
    </location>
</feature>
<name>A0A4Z2G1L4_9TELE</name>
<evidence type="ECO:0000256" key="1">
    <source>
        <dbReference type="SAM" id="SignalP"/>
    </source>
</evidence>